<organism evidence="1 2">
    <name type="scientific">Racocetra persica</name>
    <dbReference type="NCBI Taxonomy" id="160502"/>
    <lineage>
        <taxon>Eukaryota</taxon>
        <taxon>Fungi</taxon>
        <taxon>Fungi incertae sedis</taxon>
        <taxon>Mucoromycota</taxon>
        <taxon>Glomeromycotina</taxon>
        <taxon>Glomeromycetes</taxon>
        <taxon>Diversisporales</taxon>
        <taxon>Gigasporaceae</taxon>
        <taxon>Racocetra</taxon>
    </lineage>
</organism>
<name>A0ACA9N9A1_9GLOM</name>
<dbReference type="EMBL" id="CAJVQC010012212">
    <property type="protein sequence ID" value="CAG8635989.1"/>
    <property type="molecule type" value="Genomic_DNA"/>
</dbReference>
<comment type="caution">
    <text evidence="1">The sequence shown here is derived from an EMBL/GenBank/DDBJ whole genome shotgun (WGS) entry which is preliminary data.</text>
</comment>
<evidence type="ECO:0000313" key="1">
    <source>
        <dbReference type="EMBL" id="CAG8635989.1"/>
    </source>
</evidence>
<dbReference type="Proteomes" id="UP000789920">
    <property type="component" value="Unassembled WGS sequence"/>
</dbReference>
<accession>A0ACA9N9A1</accession>
<keyword evidence="2" id="KW-1185">Reference proteome</keyword>
<feature type="non-terminal residue" evidence="1">
    <location>
        <position position="1"/>
    </location>
</feature>
<evidence type="ECO:0000313" key="2">
    <source>
        <dbReference type="Proteomes" id="UP000789920"/>
    </source>
</evidence>
<protein>
    <submittedName>
        <fullName evidence="1">20081_t:CDS:1</fullName>
    </submittedName>
</protein>
<proteinExistence type="predicted"/>
<gene>
    <name evidence="1" type="ORF">RPERSI_LOCUS7290</name>
</gene>
<reference evidence="1" key="1">
    <citation type="submission" date="2021-06" db="EMBL/GenBank/DDBJ databases">
        <authorList>
            <person name="Kallberg Y."/>
            <person name="Tangrot J."/>
            <person name="Rosling A."/>
        </authorList>
    </citation>
    <scope>NUCLEOTIDE SEQUENCE</scope>
    <source>
        <strain evidence="1">MA461A</strain>
    </source>
</reference>
<sequence>NNLSLDKLENNLPIDTSTVESGRPFTTFAEAYTTIEKYTMQTNSVIILEKTTKNSDNKKYGGKNEEFITKRTECPFAIGLNYYKCTNEYVIMKSYLEHNHDICLSATKFSTIIRKLDDDDLGLVEKLYDNGLRTKDIFSVLNSVSSKYIHKPDVYNAVSRQRKRKLQGLTEIELLLKTLCDDESIIGNIALKTVYNSERDQDGEFIQAVFWAYHASLSEFTIGKDH</sequence>